<keyword evidence="3" id="KW-1185">Reference proteome</keyword>
<sequence length="287" mass="32127">MCKYSTDKTQCDNASSGGALDGTENVYLSLFAKANFPRITKCQCLFDKLPVEVNYMMQIYKNQTMKCGSTGVFPLLSVIHSTLAVGLQRIGWSHCTGSPLCFQLSNDINSEGIIHTPINGNSERTSGRAYTCSENLLLHYQSNNLTLNGGNVRWGITRKALLMASYQHCDSLWNQAVNKNVKVKEKKELFQIQKVRIHFGLKIWLTAPGEKSSDGEQTEKGMLKTDTITNGKVEQPDGSSSEKNSSICVTFSIPLTPTHADELWFQSNSRVSLYSQKEKEDLWHLRD</sequence>
<gene>
    <name evidence="2" type="ORF">UY3_16299</name>
</gene>
<feature type="region of interest" description="Disordered" evidence="1">
    <location>
        <begin position="210"/>
        <end position="244"/>
    </location>
</feature>
<reference evidence="3" key="1">
    <citation type="journal article" date="2013" name="Nat. Genet.">
        <title>The draft genomes of soft-shell turtle and green sea turtle yield insights into the development and evolution of the turtle-specific body plan.</title>
        <authorList>
            <person name="Wang Z."/>
            <person name="Pascual-Anaya J."/>
            <person name="Zadissa A."/>
            <person name="Li W."/>
            <person name="Niimura Y."/>
            <person name="Huang Z."/>
            <person name="Li C."/>
            <person name="White S."/>
            <person name="Xiong Z."/>
            <person name="Fang D."/>
            <person name="Wang B."/>
            <person name="Ming Y."/>
            <person name="Chen Y."/>
            <person name="Zheng Y."/>
            <person name="Kuraku S."/>
            <person name="Pignatelli M."/>
            <person name="Herrero J."/>
            <person name="Beal K."/>
            <person name="Nozawa M."/>
            <person name="Li Q."/>
            <person name="Wang J."/>
            <person name="Zhang H."/>
            <person name="Yu L."/>
            <person name="Shigenobu S."/>
            <person name="Wang J."/>
            <person name="Liu J."/>
            <person name="Flicek P."/>
            <person name="Searle S."/>
            <person name="Wang J."/>
            <person name="Kuratani S."/>
            <person name="Yin Y."/>
            <person name="Aken B."/>
            <person name="Zhang G."/>
            <person name="Irie N."/>
        </authorList>
    </citation>
    <scope>NUCLEOTIDE SEQUENCE [LARGE SCALE GENOMIC DNA]</scope>
</reference>
<proteinExistence type="predicted"/>
<accession>M7B3C5</accession>
<feature type="compositionally biased region" description="Polar residues" evidence="1">
    <location>
        <begin position="226"/>
        <end position="244"/>
    </location>
</feature>
<dbReference type="AlphaFoldDB" id="M7B3C5"/>
<protein>
    <submittedName>
        <fullName evidence="2">Uncharacterized protein</fullName>
    </submittedName>
</protein>
<dbReference type="Proteomes" id="UP000031443">
    <property type="component" value="Unassembled WGS sequence"/>
</dbReference>
<organism evidence="2 3">
    <name type="scientific">Chelonia mydas</name>
    <name type="common">Green sea-turtle</name>
    <name type="synonym">Chelonia agassizi</name>
    <dbReference type="NCBI Taxonomy" id="8469"/>
    <lineage>
        <taxon>Eukaryota</taxon>
        <taxon>Metazoa</taxon>
        <taxon>Chordata</taxon>
        <taxon>Craniata</taxon>
        <taxon>Vertebrata</taxon>
        <taxon>Euteleostomi</taxon>
        <taxon>Archelosauria</taxon>
        <taxon>Testudinata</taxon>
        <taxon>Testudines</taxon>
        <taxon>Cryptodira</taxon>
        <taxon>Durocryptodira</taxon>
        <taxon>Americhelydia</taxon>
        <taxon>Chelonioidea</taxon>
        <taxon>Cheloniidae</taxon>
        <taxon>Chelonia</taxon>
    </lineage>
</organism>
<feature type="compositionally biased region" description="Basic and acidic residues" evidence="1">
    <location>
        <begin position="211"/>
        <end position="223"/>
    </location>
</feature>
<name>M7B3C5_CHEMY</name>
<dbReference type="EMBL" id="KB577554">
    <property type="protein sequence ID" value="EMP26613.1"/>
    <property type="molecule type" value="Genomic_DNA"/>
</dbReference>
<evidence type="ECO:0000256" key="1">
    <source>
        <dbReference type="SAM" id="MobiDB-lite"/>
    </source>
</evidence>
<evidence type="ECO:0000313" key="2">
    <source>
        <dbReference type="EMBL" id="EMP26613.1"/>
    </source>
</evidence>
<evidence type="ECO:0000313" key="3">
    <source>
        <dbReference type="Proteomes" id="UP000031443"/>
    </source>
</evidence>